<comment type="caution">
    <text evidence="4">The sequence shown here is derived from an EMBL/GenBank/DDBJ whole genome shotgun (WGS) entry which is preliminary data.</text>
</comment>
<dbReference type="Proteomes" id="UP001054902">
    <property type="component" value="Unassembled WGS sequence"/>
</dbReference>
<keyword evidence="5" id="KW-1185">Reference proteome</keyword>
<feature type="region of interest" description="Disordered" evidence="2">
    <location>
        <begin position="66"/>
        <end position="86"/>
    </location>
</feature>
<name>A0AAD3CKV6_9STRA</name>
<dbReference type="PANTHER" id="PTHR47447">
    <property type="entry name" value="OS03G0856100 PROTEIN"/>
    <property type="match status" value="1"/>
</dbReference>
<feature type="chain" id="PRO_5041987225" description="Pentacotripeptide-repeat region of PRORP domain-containing protein" evidence="3">
    <location>
        <begin position="40"/>
        <end position="823"/>
    </location>
</feature>
<dbReference type="InterPro" id="IPR002885">
    <property type="entry name" value="PPR_rpt"/>
</dbReference>
<organism evidence="4 5">
    <name type="scientific">Chaetoceros tenuissimus</name>
    <dbReference type="NCBI Taxonomy" id="426638"/>
    <lineage>
        <taxon>Eukaryota</taxon>
        <taxon>Sar</taxon>
        <taxon>Stramenopiles</taxon>
        <taxon>Ochrophyta</taxon>
        <taxon>Bacillariophyta</taxon>
        <taxon>Coscinodiscophyceae</taxon>
        <taxon>Chaetocerotophycidae</taxon>
        <taxon>Chaetocerotales</taxon>
        <taxon>Chaetocerotaceae</taxon>
        <taxon>Chaetoceros</taxon>
    </lineage>
</organism>
<evidence type="ECO:0000256" key="2">
    <source>
        <dbReference type="SAM" id="MobiDB-lite"/>
    </source>
</evidence>
<evidence type="ECO:0000313" key="5">
    <source>
        <dbReference type="Proteomes" id="UP001054902"/>
    </source>
</evidence>
<dbReference type="AlphaFoldDB" id="A0AAD3CKV6"/>
<dbReference type="EMBL" id="BLLK01000023">
    <property type="protein sequence ID" value="GFH47783.1"/>
    <property type="molecule type" value="Genomic_DNA"/>
</dbReference>
<dbReference type="InterPro" id="IPR011990">
    <property type="entry name" value="TPR-like_helical_dom_sf"/>
</dbReference>
<reference evidence="4 5" key="1">
    <citation type="journal article" date="2021" name="Sci. Rep.">
        <title>The genome of the diatom Chaetoceros tenuissimus carries an ancient integrated fragment of an extant virus.</title>
        <authorList>
            <person name="Hongo Y."/>
            <person name="Kimura K."/>
            <person name="Takaki Y."/>
            <person name="Yoshida Y."/>
            <person name="Baba S."/>
            <person name="Kobayashi G."/>
            <person name="Nagasaki K."/>
            <person name="Hano T."/>
            <person name="Tomaru Y."/>
        </authorList>
    </citation>
    <scope>NUCLEOTIDE SEQUENCE [LARGE SCALE GENOMIC DNA]</scope>
    <source>
        <strain evidence="4 5">NIES-3715</strain>
    </source>
</reference>
<protein>
    <recommendedName>
        <fullName evidence="6">Pentacotripeptide-repeat region of PRORP domain-containing protein</fullName>
    </recommendedName>
</protein>
<feature type="signal peptide" evidence="3">
    <location>
        <begin position="1"/>
        <end position="39"/>
    </location>
</feature>
<evidence type="ECO:0008006" key="6">
    <source>
        <dbReference type="Google" id="ProtNLM"/>
    </source>
</evidence>
<dbReference type="PANTHER" id="PTHR47447:SF17">
    <property type="entry name" value="OS12G0638900 PROTEIN"/>
    <property type="match status" value="1"/>
</dbReference>
<evidence type="ECO:0000256" key="1">
    <source>
        <dbReference type="ARBA" id="ARBA00022737"/>
    </source>
</evidence>
<dbReference type="Gene3D" id="1.25.40.10">
    <property type="entry name" value="Tetratricopeptide repeat domain"/>
    <property type="match status" value="3"/>
</dbReference>
<gene>
    <name evidence="4" type="ORF">CTEN210_04258</name>
</gene>
<evidence type="ECO:0000313" key="4">
    <source>
        <dbReference type="EMBL" id="GFH47783.1"/>
    </source>
</evidence>
<keyword evidence="3" id="KW-0732">Signal</keyword>
<dbReference type="Pfam" id="PF13812">
    <property type="entry name" value="PPR_3"/>
    <property type="match status" value="1"/>
</dbReference>
<proteinExistence type="predicted"/>
<accession>A0AAD3CKV6</accession>
<evidence type="ECO:0000256" key="3">
    <source>
        <dbReference type="SAM" id="SignalP"/>
    </source>
</evidence>
<sequence>MNFKNKISSRRSSVPRSTSIMNVLLLFFLSSTLLSTVESFTSQSFRQPTSYFKSNHQRPLLTLSSSLNSKKHQHEEPSKRRKPQNNKVAMKWVVESIEKILHQELKQEQRNMSKKDEKFLHLLYSMPRANSKQEANRIEKQLLALDITSVYSHAIQERVMKAVSMAGYVNLSLSLLESMLDTNQSMVYVPSYMAYTAVLNRLRKWKRIDTMRELMQKLSKACDVTKETLDIVALNTYISALCDVIPSSKNDYELVQEVMTLLKTESSTMPKPDVMTFNIALNLAANLGNETLVNDTIHLMKHQGILPDIVTYNAMLKAAPTSEFKAKVVDEILEKKELTPDRFTIELALIPLVDQGRIADLLQLLQTFRSSNEKEYVLQNAFSTYLLTLVKAGEVDIARAIFDTCLLSPSLEQADTTIEIMKHVREEGVELSFRPLKPITRHFNALFEGYKMLNDPYTKISESKTQTSPPVHCLTLFQHMKCQNVLPDSYSTTLLMSLQKNSKDITNLFNSLVEYADINLDPPIYHSLMMAYGSIGDASSVCHVFDHMLKADVLAKSLNSWNVFLTALSKSCIQTESDIIDCEQADAKRLDLPECNASVKFASNETLVDIVKGHSPAEASKLLLELMVKSTQTDSDASTFILRPNGQTFCLVASALSHSDNISSAEVLELYKNAIENDIVLDGRFLNALLRCYGDDIQKALQTWKTTYRLAILASSTDDSMTNRRFTKVGKSLIAAYHGLMHVAGKAYRPDIALRIAYAMTKEGLEPTEAALNAYNAGVRLRDMDLEKVRLHTQYEKLLLIECSNYCPNDKRKLKEKRVRIII</sequence>
<keyword evidence="1" id="KW-0677">Repeat</keyword>